<evidence type="ECO:0000313" key="2">
    <source>
        <dbReference type="EMBL" id="MDF3834104.1"/>
    </source>
</evidence>
<dbReference type="RefSeq" id="WP_276265256.1">
    <property type="nucleotide sequence ID" value="NZ_JARJLM010000250.1"/>
</dbReference>
<dbReference type="PANTHER" id="PTHR48079">
    <property type="entry name" value="PROTEIN YEEZ"/>
    <property type="match status" value="1"/>
</dbReference>
<accession>A0ABT6ANB2</accession>
<dbReference type="SUPFAM" id="SSF51735">
    <property type="entry name" value="NAD(P)-binding Rossmann-fold domains"/>
    <property type="match status" value="1"/>
</dbReference>
<proteinExistence type="predicted"/>
<dbReference type="PANTHER" id="PTHR48079:SF6">
    <property type="entry name" value="NAD(P)-BINDING DOMAIN-CONTAINING PROTEIN-RELATED"/>
    <property type="match status" value="1"/>
</dbReference>
<feature type="non-terminal residue" evidence="2">
    <location>
        <position position="122"/>
    </location>
</feature>
<protein>
    <submittedName>
        <fullName evidence="2">NAD-dependent epimerase/dehydratase family protein</fullName>
    </submittedName>
</protein>
<dbReference type="InterPro" id="IPR036291">
    <property type="entry name" value="NAD(P)-bd_dom_sf"/>
</dbReference>
<dbReference type="Proteomes" id="UP001216674">
    <property type="component" value="Unassembled WGS sequence"/>
</dbReference>
<organism evidence="2 3">
    <name type="scientific">Cupriavidus basilensis</name>
    <dbReference type="NCBI Taxonomy" id="68895"/>
    <lineage>
        <taxon>Bacteria</taxon>
        <taxon>Pseudomonadati</taxon>
        <taxon>Pseudomonadota</taxon>
        <taxon>Betaproteobacteria</taxon>
        <taxon>Burkholderiales</taxon>
        <taxon>Burkholderiaceae</taxon>
        <taxon>Cupriavidus</taxon>
    </lineage>
</organism>
<dbReference type="Pfam" id="PF01370">
    <property type="entry name" value="Epimerase"/>
    <property type="match status" value="1"/>
</dbReference>
<comment type="caution">
    <text evidence="2">The sequence shown here is derived from an EMBL/GenBank/DDBJ whole genome shotgun (WGS) entry which is preliminary data.</text>
</comment>
<evidence type="ECO:0000313" key="3">
    <source>
        <dbReference type="Proteomes" id="UP001216674"/>
    </source>
</evidence>
<dbReference type="InterPro" id="IPR001509">
    <property type="entry name" value="Epimerase_deHydtase"/>
</dbReference>
<name>A0ABT6ANB2_9BURK</name>
<reference evidence="2 3" key="1">
    <citation type="submission" date="2023-03" db="EMBL/GenBank/DDBJ databases">
        <title>Draft assemblies of triclosan tolerant bacteria isolated from returned activated sludge.</title>
        <authorList>
            <person name="Van Hamelsveld S."/>
        </authorList>
    </citation>
    <scope>NUCLEOTIDE SEQUENCE [LARGE SCALE GENOMIC DNA]</scope>
    <source>
        <strain evidence="2 3">GW210010_S58</strain>
    </source>
</reference>
<dbReference type="EMBL" id="JARJLM010000250">
    <property type="protein sequence ID" value="MDF3834104.1"/>
    <property type="molecule type" value="Genomic_DNA"/>
</dbReference>
<keyword evidence="3" id="KW-1185">Reference proteome</keyword>
<dbReference type="Gene3D" id="3.40.50.720">
    <property type="entry name" value="NAD(P)-binding Rossmann-like Domain"/>
    <property type="match status" value="1"/>
</dbReference>
<sequence>MTSGDSVLVTGASGFLGSAVVRQALARGFRVRAMVRAGSPRRNLEGLPVEIAEGDMRDARAMANALRGARYLFHVAADYRLWAPDPEEIVRTNVAGTQTVMDAAQACGVERIVYTSSVATLR</sequence>
<gene>
    <name evidence="2" type="ORF">P3W85_14230</name>
</gene>
<feature type="domain" description="NAD-dependent epimerase/dehydratase" evidence="1">
    <location>
        <begin position="7"/>
        <end position="119"/>
    </location>
</feature>
<dbReference type="InterPro" id="IPR051783">
    <property type="entry name" value="NAD(P)-dependent_oxidoreduct"/>
</dbReference>
<evidence type="ECO:0000259" key="1">
    <source>
        <dbReference type="Pfam" id="PF01370"/>
    </source>
</evidence>